<dbReference type="HOGENOM" id="CLU_162401_0_0_1"/>
<evidence type="ECO:0000313" key="1">
    <source>
        <dbReference type="EMBL" id="KII82890.1"/>
    </source>
</evidence>
<protein>
    <submittedName>
        <fullName evidence="1">Unplaced genomic scaffold PLICRscaffold_48, whole genome shotgun sequence</fullName>
    </submittedName>
</protein>
<evidence type="ECO:0000313" key="2">
    <source>
        <dbReference type="Proteomes" id="UP000053263"/>
    </source>
</evidence>
<reference evidence="1 2" key="1">
    <citation type="submission" date="2014-06" db="EMBL/GenBank/DDBJ databases">
        <title>Evolutionary Origins and Diversification of the Mycorrhizal Mutualists.</title>
        <authorList>
            <consortium name="DOE Joint Genome Institute"/>
            <consortium name="Mycorrhizal Genomics Consortium"/>
            <person name="Kohler A."/>
            <person name="Kuo A."/>
            <person name="Nagy L.G."/>
            <person name="Floudas D."/>
            <person name="Copeland A."/>
            <person name="Barry K.W."/>
            <person name="Cichocki N."/>
            <person name="Veneault-Fourrey C."/>
            <person name="LaButti K."/>
            <person name="Lindquist E.A."/>
            <person name="Lipzen A."/>
            <person name="Lundell T."/>
            <person name="Morin E."/>
            <person name="Murat C."/>
            <person name="Riley R."/>
            <person name="Ohm R."/>
            <person name="Sun H."/>
            <person name="Tunlid A."/>
            <person name="Henrissat B."/>
            <person name="Grigoriev I.V."/>
            <person name="Hibbett D.S."/>
            <person name="Martin F."/>
        </authorList>
    </citation>
    <scope>NUCLEOTIDE SEQUENCE [LARGE SCALE GENOMIC DNA]</scope>
    <source>
        <strain evidence="1 2">FD-325 SS-3</strain>
    </source>
</reference>
<accession>A0A0C9SV80</accession>
<gene>
    <name evidence="1" type="ORF">PLICRDRAFT_120116</name>
</gene>
<dbReference type="OrthoDB" id="3268677at2759"/>
<feature type="non-terminal residue" evidence="1">
    <location>
        <position position="1"/>
    </location>
</feature>
<name>A0A0C9SV80_PLICR</name>
<sequence length="126" mass="14195">SGARAITLGNFPIHFSMLRDIAEHPLGPLFLRDVERGDKQDDRAAARLFAAETLNCLLSHFPKNTSLSVYLLVLGELYDAWQNRNIGHAERAKMVLRALLPHGLAVTYREASRSPHTYPLHLVRIL</sequence>
<proteinExistence type="predicted"/>
<dbReference type="AlphaFoldDB" id="A0A0C9SV80"/>
<dbReference type="EMBL" id="KN832601">
    <property type="protein sequence ID" value="KII82890.1"/>
    <property type="molecule type" value="Genomic_DNA"/>
</dbReference>
<keyword evidence="2" id="KW-1185">Reference proteome</keyword>
<organism evidence="1 2">
    <name type="scientific">Plicaturopsis crispa FD-325 SS-3</name>
    <dbReference type="NCBI Taxonomy" id="944288"/>
    <lineage>
        <taxon>Eukaryota</taxon>
        <taxon>Fungi</taxon>
        <taxon>Dikarya</taxon>
        <taxon>Basidiomycota</taxon>
        <taxon>Agaricomycotina</taxon>
        <taxon>Agaricomycetes</taxon>
        <taxon>Agaricomycetidae</taxon>
        <taxon>Amylocorticiales</taxon>
        <taxon>Amylocorticiaceae</taxon>
        <taxon>Plicatura</taxon>
        <taxon>Plicaturopsis crispa</taxon>
    </lineage>
</organism>
<dbReference type="Proteomes" id="UP000053263">
    <property type="component" value="Unassembled WGS sequence"/>
</dbReference>